<organism evidence="3 4">
    <name type="scientific">Trichomonas vaginalis (strain ATCC PRA-98 / G3)</name>
    <dbReference type="NCBI Taxonomy" id="412133"/>
    <lineage>
        <taxon>Eukaryota</taxon>
        <taxon>Metamonada</taxon>
        <taxon>Parabasalia</taxon>
        <taxon>Trichomonadida</taxon>
        <taxon>Trichomonadidae</taxon>
        <taxon>Trichomonas</taxon>
    </lineage>
</organism>
<dbReference type="Gene3D" id="1.25.40.720">
    <property type="entry name" value="Telomere length regulation protein 2, C-terminal domain"/>
    <property type="match status" value="1"/>
</dbReference>
<dbReference type="STRING" id="5722.A2ER75"/>
<dbReference type="InterPro" id="IPR038528">
    <property type="entry name" value="TEL2_C_sf"/>
</dbReference>
<name>A2ER75_TRIV3</name>
<evidence type="ECO:0000259" key="2">
    <source>
        <dbReference type="Pfam" id="PF10193"/>
    </source>
</evidence>
<sequence length="255" mass="28620">MGGELLQTLINADNEYNNDDFEDLRRNALVALMSSFPLEVSKLVIAELRKTRDYSLGRRLVVMTSIAYAASELTELPKPEREDIIEGHIQRWGDPKNARRWGSTLHKVKMVKAVNRFSPCATVYFYGLLSGCDLQKILREEDGLEATQLLTTLAVIIEAAGESVMELDRMATDLMDVCLVLTPIRPPNARKALMFAIACAVRVLNDYRGNDIMGEFLVNAAENDPDENVRDLAIGVCSILAQRHDDYLNNLFKNV</sequence>
<dbReference type="InterPro" id="IPR019337">
    <property type="entry name" value="Telomere_length_regulation_dom"/>
</dbReference>
<dbReference type="PANTHER" id="PTHR15830">
    <property type="entry name" value="TELOMERE LENGTH REGULATION PROTEIN TEL2 FAMILY MEMBER"/>
    <property type="match status" value="1"/>
</dbReference>
<dbReference type="Pfam" id="PF10193">
    <property type="entry name" value="Telomere_reg-2"/>
    <property type="match status" value="1"/>
</dbReference>
<comment type="similarity">
    <text evidence="1">Belongs to the TEL2 family.</text>
</comment>
<evidence type="ECO:0000313" key="4">
    <source>
        <dbReference type="Proteomes" id="UP000001542"/>
    </source>
</evidence>
<dbReference type="InParanoid" id="A2ER75"/>
<dbReference type="OrthoDB" id="10258062at2759"/>
<dbReference type="InterPro" id="IPR051970">
    <property type="entry name" value="TEL2_Regulation"/>
</dbReference>
<dbReference type="SUPFAM" id="SSF48371">
    <property type="entry name" value="ARM repeat"/>
    <property type="match status" value="1"/>
</dbReference>
<proteinExistence type="inferred from homology"/>
<protein>
    <recommendedName>
        <fullName evidence="2">Telomere length regulation protein conserved domain-containing protein</fullName>
    </recommendedName>
</protein>
<feature type="domain" description="Telomere length regulation protein conserved" evidence="2">
    <location>
        <begin position="4"/>
        <end position="70"/>
    </location>
</feature>
<reference evidence="3" key="1">
    <citation type="submission" date="2006-10" db="EMBL/GenBank/DDBJ databases">
        <authorList>
            <person name="Amadeo P."/>
            <person name="Zhao Q."/>
            <person name="Wortman J."/>
            <person name="Fraser-Liggett C."/>
            <person name="Carlton J."/>
        </authorList>
    </citation>
    <scope>NUCLEOTIDE SEQUENCE</scope>
    <source>
        <strain evidence="3">G3</strain>
    </source>
</reference>
<dbReference type="PANTHER" id="PTHR15830:SF10">
    <property type="entry name" value="TELOMERE LENGTH REGULATION PROTEIN TEL2 HOMOLOG"/>
    <property type="match status" value="1"/>
</dbReference>
<dbReference type="InterPro" id="IPR016024">
    <property type="entry name" value="ARM-type_fold"/>
</dbReference>
<dbReference type="SMR" id="A2ER75"/>
<dbReference type="VEuPathDB" id="TrichDB:TVAG_226410"/>
<gene>
    <name evidence="3" type="ORF">TVAG_226410</name>
</gene>
<evidence type="ECO:0000256" key="1">
    <source>
        <dbReference type="ARBA" id="ARBA00006133"/>
    </source>
</evidence>
<reference evidence="3" key="2">
    <citation type="journal article" date="2007" name="Science">
        <title>Draft genome sequence of the sexually transmitted pathogen Trichomonas vaginalis.</title>
        <authorList>
            <person name="Carlton J.M."/>
            <person name="Hirt R.P."/>
            <person name="Silva J.C."/>
            <person name="Delcher A.L."/>
            <person name="Schatz M."/>
            <person name="Zhao Q."/>
            <person name="Wortman J.R."/>
            <person name="Bidwell S.L."/>
            <person name="Alsmark U.C.M."/>
            <person name="Besteiro S."/>
            <person name="Sicheritz-Ponten T."/>
            <person name="Noel C.J."/>
            <person name="Dacks J.B."/>
            <person name="Foster P.G."/>
            <person name="Simillion C."/>
            <person name="Van de Peer Y."/>
            <person name="Miranda-Saavedra D."/>
            <person name="Barton G.J."/>
            <person name="Westrop G.D."/>
            <person name="Mueller S."/>
            <person name="Dessi D."/>
            <person name="Fiori P.L."/>
            <person name="Ren Q."/>
            <person name="Paulsen I."/>
            <person name="Zhang H."/>
            <person name="Bastida-Corcuera F.D."/>
            <person name="Simoes-Barbosa A."/>
            <person name="Brown M.T."/>
            <person name="Hayes R.D."/>
            <person name="Mukherjee M."/>
            <person name="Okumura C.Y."/>
            <person name="Schneider R."/>
            <person name="Smith A.J."/>
            <person name="Vanacova S."/>
            <person name="Villalvazo M."/>
            <person name="Haas B.J."/>
            <person name="Pertea M."/>
            <person name="Feldblyum T.V."/>
            <person name="Utterback T.R."/>
            <person name="Shu C.L."/>
            <person name="Osoegawa K."/>
            <person name="de Jong P.J."/>
            <person name="Hrdy I."/>
            <person name="Horvathova L."/>
            <person name="Zubacova Z."/>
            <person name="Dolezal P."/>
            <person name="Malik S.B."/>
            <person name="Logsdon J.M. Jr."/>
            <person name="Henze K."/>
            <person name="Gupta A."/>
            <person name="Wang C.C."/>
            <person name="Dunne R.L."/>
            <person name="Upcroft J.A."/>
            <person name="Upcroft P."/>
            <person name="White O."/>
            <person name="Salzberg S.L."/>
            <person name="Tang P."/>
            <person name="Chiu C.-H."/>
            <person name="Lee Y.-S."/>
            <person name="Embley T.M."/>
            <person name="Coombs G.H."/>
            <person name="Mottram J.C."/>
            <person name="Tachezy J."/>
            <person name="Fraser-Liggett C.M."/>
            <person name="Johnson P.J."/>
        </authorList>
    </citation>
    <scope>NUCLEOTIDE SEQUENCE [LARGE SCALE GENOMIC DNA]</scope>
    <source>
        <strain evidence="3">G3</strain>
    </source>
</reference>
<accession>A2ER75</accession>
<dbReference type="EMBL" id="DS113464">
    <property type="protein sequence ID" value="EAY04828.1"/>
    <property type="molecule type" value="Genomic_DNA"/>
</dbReference>
<dbReference type="Proteomes" id="UP000001542">
    <property type="component" value="Unassembled WGS sequence"/>
</dbReference>
<dbReference type="VEuPathDB" id="TrichDB:TVAGG3_0411080"/>
<keyword evidence="4" id="KW-1185">Reference proteome</keyword>
<evidence type="ECO:0000313" key="3">
    <source>
        <dbReference type="EMBL" id="EAY04828.1"/>
    </source>
</evidence>
<dbReference type="AlphaFoldDB" id="A2ER75"/>